<evidence type="ECO:0000313" key="2">
    <source>
        <dbReference type="Proteomes" id="UP000488936"/>
    </source>
</evidence>
<reference evidence="1 2" key="1">
    <citation type="journal article" date="2006" name="Int. J. Syst. Evol. Microbiol.">
        <title>Myroides pelagicus sp. nov., isolated from seawater in Thailand.</title>
        <authorList>
            <person name="Yoon J."/>
            <person name="Maneerat S."/>
            <person name="Kawai F."/>
            <person name="Yokota A."/>
        </authorList>
    </citation>
    <scope>NUCLEOTIDE SEQUENCE [LARGE SCALE GENOMIC DNA]</scope>
    <source>
        <strain evidence="1 2">SM1T</strain>
    </source>
</reference>
<name>A0A7K1GTX3_9FLAO</name>
<dbReference type="OrthoDB" id="1187827at2"/>
<evidence type="ECO:0000313" key="1">
    <source>
        <dbReference type="EMBL" id="MTH31084.1"/>
    </source>
</evidence>
<accession>A0A7K1GTX3</accession>
<protein>
    <submittedName>
        <fullName evidence="1">Uncharacterized protein</fullName>
    </submittedName>
</protein>
<organism evidence="1 2">
    <name type="scientific">Myroides pelagicus</name>
    <dbReference type="NCBI Taxonomy" id="270914"/>
    <lineage>
        <taxon>Bacteria</taxon>
        <taxon>Pseudomonadati</taxon>
        <taxon>Bacteroidota</taxon>
        <taxon>Flavobacteriia</taxon>
        <taxon>Flavobacteriales</taxon>
        <taxon>Flavobacteriaceae</taxon>
        <taxon>Myroides</taxon>
    </lineage>
</organism>
<gene>
    <name evidence="1" type="ORF">GJV77_14525</name>
</gene>
<sequence>MKKYSRFNFFKHTYCEWQQVPMEVIANRAPNYKSKAGSAYYFDEIGVYRYSNHWGRAANCRWKLISTSAKNSVYCLAYASWDSFYPNNEQQALFVIVLDSEGEVGFRHRDSLAKEERDLAVCRTAKETSSRIKKIKEIQTTTAWHKHIDSMSIEEARELLVLGLINTEKSILELRRELLASQEK</sequence>
<dbReference type="AlphaFoldDB" id="A0A7K1GTX3"/>
<proteinExistence type="predicted"/>
<dbReference type="EMBL" id="WMJY01000072">
    <property type="protein sequence ID" value="MTH31084.1"/>
    <property type="molecule type" value="Genomic_DNA"/>
</dbReference>
<comment type="caution">
    <text evidence="1">The sequence shown here is derived from an EMBL/GenBank/DDBJ whole genome shotgun (WGS) entry which is preliminary data.</text>
</comment>
<dbReference type="Proteomes" id="UP000488936">
    <property type="component" value="Unassembled WGS sequence"/>
</dbReference>
<keyword evidence="2" id="KW-1185">Reference proteome</keyword>
<dbReference type="RefSeq" id="WP_155037050.1">
    <property type="nucleotide sequence ID" value="NZ_JBHTIG010000041.1"/>
</dbReference>